<organism evidence="2 3">
    <name type="scientific">Pisum sativum</name>
    <name type="common">Garden pea</name>
    <name type="synonym">Lathyrus oleraceus</name>
    <dbReference type="NCBI Taxonomy" id="3888"/>
    <lineage>
        <taxon>Eukaryota</taxon>
        <taxon>Viridiplantae</taxon>
        <taxon>Streptophyta</taxon>
        <taxon>Embryophyta</taxon>
        <taxon>Tracheophyta</taxon>
        <taxon>Spermatophyta</taxon>
        <taxon>Magnoliopsida</taxon>
        <taxon>eudicotyledons</taxon>
        <taxon>Gunneridae</taxon>
        <taxon>Pentapetalae</taxon>
        <taxon>rosids</taxon>
        <taxon>fabids</taxon>
        <taxon>Fabales</taxon>
        <taxon>Fabaceae</taxon>
        <taxon>Papilionoideae</taxon>
        <taxon>50 kb inversion clade</taxon>
        <taxon>NPAAA clade</taxon>
        <taxon>Hologalegina</taxon>
        <taxon>IRL clade</taxon>
        <taxon>Fabeae</taxon>
        <taxon>Lathyrus</taxon>
    </lineage>
</organism>
<proteinExistence type="predicted"/>
<gene>
    <name evidence="2" type="ORF">KIW84_025450</name>
</gene>
<reference evidence="2 3" key="1">
    <citation type="journal article" date="2022" name="Nat. Genet.">
        <title>Improved pea reference genome and pan-genome highlight genomic features and evolutionary characteristics.</title>
        <authorList>
            <person name="Yang T."/>
            <person name="Liu R."/>
            <person name="Luo Y."/>
            <person name="Hu S."/>
            <person name="Wang D."/>
            <person name="Wang C."/>
            <person name="Pandey M.K."/>
            <person name="Ge S."/>
            <person name="Xu Q."/>
            <person name="Li N."/>
            <person name="Li G."/>
            <person name="Huang Y."/>
            <person name="Saxena R.K."/>
            <person name="Ji Y."/>
            <person name="Li M."/>
            <person name="Yan X."/>
            <person name="He Y."/>
            <person name="Liu Y."/>
            <person name="Wang X."/>
            <person name="Xiang C."/>
            <person name="Varshney R.K."/>
            <person name="Ding H."/>
            <person name="Gao S."/>
            <person name="Zong X."/>
        </authorList>
    </citation>
    <scope>NUCLEOTIDE SEQUENCE [LARGE SCALE GENOMIC DNA]</scope>
    <source>
        <strain evidence="2 3">cv. Zhongwan 6</strain>
    </source>
</reference>
<comment type="caution">
    <text evidence="2">The sequence shown here is derived from an EMBL/GenBank/DDBJ whole genome shotgun (WGS) entry which is preliminary data.</text>
</comment>
<dbReference type="Gramene" id="Psat02G0545000-T1">
    <property type="protein sequence ID" value="KAI5440098.1"/>
    <property type="gene ID" value="KIW84_025450"/>
</dbReference>
<dbReference type="InterPro" id="IPR021109">
    <property type="entry name" value="Peptidase_aspartic_dom_sf"/>
</dbReference>
<dbReference type="PANTHER" id="PTHR33067:SF9">
    <property type="entry name" value="RNA-DIRECTED DNA POLYMERASE"/>
    <property type="match status" value="1"/>
</dbReference>
<keyword evidence="3" id="KW-1185">Reference proteome</keyword>
<dbReference type="Proteomes" id="UP001058974">
    <property type="component" value="Chromosome 2"/>
</dbReference>
<feature type="region of interest" description="Disordered" evidence="1">
    <location>
        <begin position="36"/>
        <end position="92"/>
    </location>
</feature>
<evidence type="ECO:0000313" key="2">
    <source>
        <dbReference type="EMBL" id="KAI5440098.1"/>
    </source>
</evidence>
<evidence type="ECO:0008006" key="4">
    <source>
        <dbReference type="Google" id="ProtNLM"/>
    </source>
</evidence>
<evidence type="ECO:0000256" key="1">
    <source>
        <dbReference type="SAM" id="MobiDB-lite"/>
    </source>
</evidence>
<dbReference type="Gene3D" id="2.40.70.10">
    <property type="entry name" value="Acid Proteases"/>
    <property type="match status" value="1"/>
</dbReference>
<feature type="compositionally biased region" description="Polar residues" evidence="1">
    <location>
        <begin position="36"/>
        <end position="64"/>
    </location>
</feature>
<feature type="region of interest" description="Disordered" evidence="1">
    <location>
        <begin position="1"/>
        <end position="21"/>
    </location>
</feature>
<name>A0A9D4YIE0_PEA</name>
<protein>
    <recommendedName>
        <fullName evidence="4">Reverse transcriptase domain-containing protein</fullName>
    </recommendedName>
</protein>
<dbReference type="AlphaFoldDB" id="A0A9D4YIE0"/>
<feature type="compositionally biased region" description="Basic and acidic residues" evidence="1">
    <location>
        <begin position="1"/>
        <end position="14"/>
    </location>
</feature>
<evidence type="ECO:0000313" key="3">
    <source>
        <dbReference type="Proteomes" id="UP001058974"/>
    </source>
</evidence>
<dbReference type="EMBL" id="JAMSHJ010000002">
    <property type="protein sequence ID" value="KAI5440098.1"/>
    <property type="molecule type" value="Genomic_DNA"/>
</dbReference>
<dbReference type="PANTHER" id="PTHR33067">
    <property type="entry name" value="RNA-DIRECTED DNA POLYMERASE-RELATED"/>
    <property type="match status" value="1"/>
</dbReference>
<dbReference type="CDD" id="cd00303">
    <property type="entry name" value="retropepsin_like"/>
    <property type="match status" value="1"/>
</dbReference>
<accession>A0A9D4YIE0</accession>
<sequence>MAAQNRHFEEETRNNQKNTTTPLMNLEVQLGQIAQQLASSRTPGSLPSETVQNPKGQENISTVTMKKKKAAKNKNKIISSGEPTDEESTKETNRDTKINLKFADHSRKDAYGIAEDVLVIIEDLIFPVDFVILDIPEDDEAPIILGRPFMQASRCNLDMDQGTLTLKAHDKEIKLNAIENQKLEEDT</sequence>
<feature type="compositionally biased region" description="Basic residues" evidence="1">
    <location>
        <begin position="65"/>
        <end position="75"/>
    </location>
</feature>